<name>A0A8K0PCS3_9PEZI</name>
<keyword evidence="2 9" id="KW-0732">Signal</keyword>
<evidence type="ECO:0000256" key="6">
    <source>
        <dbReference type="ARBA" id="ARBA00073740"/>
    </source>
</evidence>
<dbReference type="InterPro" id="IPR051727">
    <property type="entry name" value="DnaJ_C3_Co-chaperones"/>
</dbReference>
<dbReference type="PROSITE" id="PS50005">
    <property type="entry name" value="TPR"/>
    <property type="match status" value="1"/>
</dbReference>
<evidence type="ECO:0000256" key="7">
    <source>
        <dbReference type="PROSITE-ProRule" id="PRU00339"/>
    </source>
</evidence>
<evidence type="ECO:0000259" key="10">
    <source>
        <dbReference type="PROSITE" id="PS50076"/>
    </source>
</evidence>
<dbReference type="AlphaFoldDB" id="A0A8K0PCS3"/>
<protein>
    <recommendedName>
        <fullName evidence="6">Tetratricopeptide repeat and J domain-containing co-chaperone DNJ1</fullName>
    </recommendedName>
</protein>
<dbReference type="OrthoDB" id="1726119at2759"/>
<evidence type="ECO:0000256" key="2">
    <source>
        <dbReference type="ARBA" id="ARBA00022729"/>
    </source>
</evidence>
<evidence type="ECO:0000256" key="4">
    <source>
        <dbReference type="ARBA" id="ARBA00022803"/>
    </source>
</evidence>
<proteinExistence type="predicted"/>
<dbReference type="PRINTS" id="PR00625">
    <property type="entry name" value="JDOMAIN"/>
</dbReference>
<evidence type="ECO:0000256" key="8">
    <source>
        <dbReference type="SAM" id="MobiDB-lite"/>
    </source>
</evidence>
<evidence type="ECO:0000313" key="11">
    <source>
        <dbReference type="EMBL" id="KAG8624901.1"/>
    </source>
</evidence>
<feature type="signal peptide" evidence="9">
    <location>
        <begin position="1"/>
        <end position="24"/>
    </location>
</feature>
<dbReference type="InterPro" id="IPR011990">
    <property type="entry name" value="TPR-like_helical_dom_sf"/>
</dbReference>
<dbReference type="Pfam" id="PF14559">
    <property type="entry name" value="TPR_19"/>
    <property type="match status" value="1"/>
</dbReference>
<dbReference type="SUPFAM" id="SSF48452">
    <property type="entry name" value="TPR-like"/>
    <property type="match status" value="3"/>
</dbReference>
<dbReference type="GO" id="GO:0034975">
    <property type="term" value="P:protein folding in endoplasmic reticulum"/>
    <property type="evidence" value="ECO:0007669"/>
    <property type="project" value="TreeGrafter"/>
</dbReference>
<feature type="chain" id="PRO_5035457494" description="Tetratricopeptide repeat and J domain-containing co-chaperone DNJ1" evidence="9">
    <location>
        <begin position="25"/>
        <end position="529"/>
    </location>
</feature>
<dbReference type="InterPro" id="IPR019734">
    <property type="entry name" value="TPR_rpt"/>
</dbReference>
<evidence type="ECO:0000313" key="12">
    <source>
        <dbReference type="Proteomes" id="UP000809789"/>
    </source>
</evidence>
<dbReference type="PROSITE" id="PS50076">
    <property type="entry name" value="DNAJ_2"/>
    <property type="match status" value="1"/>
</dbReference>
<feature type="compositionally biased region" description="Gly residues" evidence="8">
    <location>
        <begin position="505"/>
        <end position="529"/>
    </location>
</feature>
<dbReference type="EMBL" id="JAESVG020000008">
    <property type="protein sequence ID" value="KAG8624901.1"/>
    <property type="molecule type" value="Genomic_DNA"/>
</dbReference>
<dbReference type="Pfam" id="PF00226">
    <property type="entry name" value="DnaJ"/>
    <property type="match status" value="1"/>
</dbReference>
<reference evidence="11" key="1">
    <citation type="submission" date="2021-07" db="EMBL/GenBank/DDBJ databases">
        <title>Elsinoe batatas strain:CRI-CJ2 Genome sequencing and assembly.</title>
        <authorList>
            <person name="Huang L."/>
        </authorList>
    </citation>
    <scope>NUCLEOTIDE SEQUENCE</scope>
    <source>
        <strain evidence="11">CRI-CJ2</strain>
    </source>
</reference>
<dbReference type="Proteomes" id="UP000809789">
    <property type="component" value="Unassembled WGS sequence"/>
</dbReference>
<dbReference type="GO" id="GO:0051087">
    <property type="term" value="F:protein-folding chaperone binding"/>
    <property type="evidence" value="ECO:0007669"/>
    <property type="project" value="TreeGrafter"/>
</dbReference>
<keyword evidence="4 7" id="KW-0802">TPR repeat</keyword>
<evidence type="ECO:0000256" key="1">
    <source>
        <dbReference type="ARBA" id="ARBA00004319"/>
    </source>
</evidence>
<keyword evidence="3" id="KW-0677">Repeat</keyword>
<evidence type="ECO:0000256" key="9">
    <source>
        <dbReference type="SAM" id="SignalP"/>
    </source>
</evidence>
<comment type="caution">
    <text evidence="11">The sequence shown here is derived from an EMBL/GenBank/DDBJ whole genome shotgun (WGS) entry which is preliminary data.</text>
</comment>
<dbReference type="SMART" id="SM00028">
    <property type="entry name" value="TPR"/>
    <property type="match status" value="4"/>
</dbReference>
<dbReference type="Gene3D" id="1.10.287.110">
    <property type="entry name" value="DnaJ domain"/>
    <property type="match status" value="1"/>
</dbReference>
<feature type="repeat" description="TPR" evidence="7">
    <location>
        <begin position="70"/>
        <end position="103"/>
    </location>
</feature>
<dbReference type="InterPro" id="IPR001623">
    <property type="entry name" value="DnaJ_domain"/>
</dbReference>
<dbReference type="GO" id="GO:0005788">
    <property type="term" value="C:endoplasmic reticulum lumen"/>
    <property type="evidence" value="ECO:0007669"/>
    <property type="project" value="UniProtKB-SubCell"/>
</dbReference>
<evidence type="ECO:0000256" key="3">
    <source>
        <dbReference type="ARBA" id="ARBA00022737"/>
    </source>
</evidence>
<feature type="region of interest" description="Disordered" evidence="8">
    <location>
        <begin position="467"/>
        <end position="529"/>
    </location>
</feature>
<dbReference type="GO" id="GO:0051787">
    <property type="term" value="F:misfolded protein binding"/>
    <property type="evidence" value="ECO:0007669"/>
    <property type="project" value="TreeGrafter"/>
</dbReference>
<dbReference type="FunFam" id="1.25.40.10:FF:000224">
    <property type="entry name" value="DnaJ and TPR domain protein"/>
    <property type="match status" value="1"/>
</dbReference>
<evidence type="ECO:0000256" key="5">
    <source>
        <dbReference type="ARBA" id="ARBA00022824"/>
    </source>
</evidence>
<dbReference type="Gene3D" id="1.25.40.10">
    <property type="entry name" value="Tetratricopeptide repeat domain"/>
    <property type="match status" value="1"/>
</dbReference>
<feature type="domain" description="J" evidence="10">
    <location>
        <begin position="405"/>
        <end position="474"/>
    </location>
</feature>
<keyword evidence="5" id="KW-0256">Endoplasmic reticulum</keyword>
<dbReference type="SMART" id="SM00271">
    <property type="entry name" value="DnaJ"/>
    <property type="match status" value="1"/>
</dbReference>
<dbReference type="SUPFAM" id="SSF46565">
    <property type="entry name" value="Chaperone J-domain"/>
    <property type="match status" value="1"/>
</dbReference>
<keyword evidence="12" id="KW-1185">Reference proteome</keyword>
<sequence length="529" mass="57895">MTMVRPVKQLALGILVASATFVSALSPSDISADTPVAQIIASATAALAQGHAQDALTYFDIAVTRDPQNYLTIFRRGAAYLSLGKHSQANQDFDRVLAIKPNFEGALVQRAKIKSRNADWNAARKDYKAAGKTGGEELRDLDDAEGAEKVSADAEKSGDWSACTSNADVAINVASGSLDLRKRRAHCRFEKGEIHEGLSDLLHVAQISSSEDAFLRLSATYFYSLNEVDQGLSQIRRCMHSDPDSKACRKLLKAEKAVDKRLKKVRDLFSKRQYNSAAKLLVKTGEDEGLLEEIKTDAGKLKQAGTIPSNAPSQLYESLVELTCEAYAEMNNHKRAAPYCTEALTFNPNCLPALIGKATREIDNDDFEEAIRTLNTAKEAHSQDRRVNELYNKAQNLLKRSKQKDYYKVLGVSRDSDARDIKRAYRKLSVKFHPDKASQQGITVEEAQKKMAGINEAYEVLSDPELKQRFDNGDDPNDTSQQGNPFQGSPFGGGFPGGQQFMFQQGGGGGQFKFRAGGGGGGFPGGFPF</sequence>
<organism evidence="11 12">
    <name type="scientific">Elsinoe batatas</name>
    <dbReference type="NCBI Taxonomy" id="2601811"/>
    <lineage>
        <taxon>Eukaryota</taxon>
        <taxon>Fungi</taxon>
        <taxon>Dikarya</taxon>
        <taxon>Ascomycota</taxon>
        <taxon>Pezizomycotina</taxon>
        <taxon>Dothideomycetes</taxon>
        <taxon>Dothideomycetidae</taxon>
        <taxon>Myriangiales</taxon>
        <taxon>Elsinoaceae</taxon>
        <taxon>Elsinoe</taxon>
    </lineage>
</organism>
<accession>A0A8K0PCS3</accession>
<comment type="subcellular location">
    <subcellularLocation>
        <location evidence="1">Endoplasmic reticulum lumen</location>
    </subcellularLocation>
</comment>
<dbReference type="InterPro" id="IPR036869">
    <property type="entry name" value="J_dom_sf"/>
</dbReference>
<dbReference type="PANTHER" id="PTHR44140:SF2">
    <property type="entry name" value="LD25575P"/>
    <property type="match status" value="1"/>
</dbReference>
<dbReference type="CDD" id="cd06257">
    <property type="entry name" value="DnaJ"/>
    <property type="match status" value="1"/>
</dbReference>
<gene>
    <name evidence="11" type="ORF">KVT40_006652</name>
</gene>
<dbReference type="PANTHER" id="PTHR44140">
    <property type="entry name" value="LD25575P"/>
    <property type="match status" value="1"/>
</dbReference>
<dbReference type="FunFam" id="1.10.287.110:FF:000083">
    <property type="entry name" value="DnaJ and TPR domain protein"/>
    <property type="match status" value="1"/>
</dbReference>